<dbReference type="PATRIC" id="fig|632772.20.peg.7668"/>
<keyword evidence="1" id="KW-0238">DNA-binding</keyword>
<dbReference type="KEGG" id="rop:ROP_pKNR-00930"/>
<evidence type="ECO:0008006" key="6">
    <source>
        <dbReference type="Google" id="ProtNLM"/>
    </source>
</evidence>
<gene>
    <name evidence="4" type="ordered locus">ROP_pKNR-00930</name>
</gene>
<evidence type="ECO:0000256" key="2">
    <source>
        <dbReference type="SAM" id="Coils"/>
    </source>
</evidence>
<name>C1BEE5_RHOOB</name>
<evidence type="ECO:0000313" key="4">
    <source>
        <dbReference type="EMBL" id="BAH56185.1"/>
    </source>
</evidence>
<proteinExistence type="predicted"/>
<feature type="region of interest" description="Disordered" evidence="3">
    <location>
        <begin position="259"/>
        <end position="289"/>
    </location>
</feature>
<dbReference type="GO" id="GO:0003677">
    <property type="term" value="F:DNA binding"/>
    <property type="evidence" value="ECO:0007669"/>
    <property type="project" value="UniProtKB-KW"/>
</dbReference>
<dbReference type="InterPro" id="IPR010998">
    <property type="entry name" value="Integrase_recombinase_N"/>
</dbReference>
<sequence length="338" mass="37188">MYATTPGTGTAPTPRLSARDRHVWALFADWCAATDQPQTPATPQQLARFLCENPAALATQRRRVSVINTVHRRQGHPAPGTDEAIRRALNTTRAARLHRVSAVVAERIPNIPTAGWPAGFFGRRDRFILALAAAGVGFEQLARLRRRDLTATGDRGAPLQLCIDGDRIDLPESPEIPLAAIYRDWIEVLGFLDRNHATTTIAKHVKAGRDLTGFDAGYRADDRPLLTSINRWGHTPLDPAPPTARAITAIVHAHLAGTAPAHILPPPKPRPRPRQAESPDRYPIDDGRVLDPHYYERGTAARRSAHHDLTNVTDLLDDIEDRADQLLAELDGILNDVP</sequence>
<dbReference type="OrthoDB" id="4542577at2"/>
<dbReference type="SUPFAM" id="SSF47823">
    <property type="entry name" value="lambda integrase-like, N-terminal domain"/>
    <property type="match status" value="1"/>
</dbReference>
<reference evidence="4 5" key="1">
    <citation type="submission" date="2009-03" db="EMBL/GenBank/DDBJ databases">
        <title>Comparison of the complete genome sequences of Rhodococcus erythropolis PR4 and Rhodococcus opacus B4.</title>
        <authorList>
            <person name="Takarada H."/>
            <person name="Sekine M."/>
            <person name="Hosoyama A."/>
            <person name="Yamada R."/>
            <person name="Fujisawa T."/>
            <person name="Omata S."/>
            <person name="Shimizu A."/>
            <person name="Tsukatani N."/>
            <person name="Tanikawa S."/>
            <person name="Fujita N."/>
            <person name="Harayama S."/>
        </authorList>
    </citation>
    <scope>NUCLEOTIDE SEQUENCE [LARGE SCALE GENOMIC DNA]</scope>
    <source>
        <strain evidence="4 5">B4</strain>
        <plasmid evidence="4 5">pKNR</plasmid>
    </source>
</reference>
<evidence type="ECO:0000256" key="1">
    <source>
        <dbReference type="ARBA" id="ARBA00023125"/>
    </source>
</evidence>
<dbReference type="Gene3D" id="1.10.150.130">
    <property type="match status" value="1"/>
</dbReference>
<dbReference type="HOGENOM" id="CLU_066866_0_0_11"/>
<accession>C1BEE5</accession>
<evidence type="ECO:0000313" key="5">
    <source>
        <dbReference type="Proteomes" id="UP000002212"/>
    </source>
</evidence>
<dbReference type="EMBL" id="AP011118">
    <property type="protein sequence ID" value="BAH56185.1"/>
    <property type="molecule type" value="Genomic_DNA"/>
</dbReference>
<dbReference type="AlphaFoldDB" id="C1BEE5"/>
<dbReference type="RefSeq" id="WP_012691910.1">
    <property type="nucleotide sequence ID" value="NC_012523.1"/>
</dbReference>
<geneLocation type="plasmid" evidence="4 5">
    <name>pKNR</name>
</geneLocation>
<evidence type="ECO:0000256" key="3">
    <source>
        <dbReference type="SAM" id="MobiDB-lite"/>
    </source>
</evidence>
<organism evidence="4 5">
    <name type="scientific">Rhodococcus opacus (strain B4)</name>
    <dbReference type="NCBI Taxonomy" id="632772"/>
    <lineage>
        <taxon>Bacteria</taxon>
        <taxon>Bacillati</taxon>
        <taxon>Actinomycetota</taxon>
        <taxon>Actinomycetes</taxon>
        <taxon>Mycobacteriales</taxon>
        <taxon>Nocardiaceae</taxon>
        <taxon>Rhodococcus</taxon>
    </lineage>
</organism>
<keyword evidence="4" id="KW-0614">Plasmid</keyword>
<dbReference type="Proteomes" id="UP000002212">
    <property type="component" value="Plasmid pKNR"/>
</dbReference>
<keyword evidence="2" id="KW-0175">Coiled coil</keyword>
<feature type="coiled-coil region" evidence="2">
    <location>
        <begin position="309"/>
        <end position="336"/>
    </location>
</feature>
<feature type="compositionally biased region" description="Basic and acidic residues" evidence="3">
    <location>
        <begin position="274"/>
        <end position="289"/>
    </location>
</feature>
<protein>
    <recommendedName>
        <fullName evidence="6">Recombinase</fullName>
    </recommendedName>
</protein>